<evidence type="ECO:0000256" key="6">
    <source>
        <dbReference type="RuleBase" id="RU368080"/>
    </source>
</evidence>
<evidence type="ECO:0000313" key="10">
    <source>
        <dbReference type="Proteomes" id="UP000037136"/>
    </source>
</evidence>
<keyword evidence="10" id="KW-1185">Reference proteome</keyword>
<dbReference type="GO" id="GO:0034045">
    <property type="term" value="C:phagophore assembly site membrane"/>
    <property type="evidence" value="ECO:0007669"/>
    <property type="project" value="UniProtKB-SubCell"/>
</dbReference>
<evidence type="ECO:0000256" key="2">
    <source>
        <dbReference type="ARBA" id="ARBA00013806"/>
    </source>
</evidence>
<reference evidence="9 10" key="2">
    <citation type="journal article" date="2017" name="Sci. Rep.">
        <title>Ant-infecting Ophiocordyceps genomes reveal a high diversity of potential behavioral manipulation genes and a possible major role for enterotoxins.</title>
        <authorList>
            <person name="de Bekker C."/>
            <person name="Ohm R.A."/>
            <person name="Evans H.C."/>
            <person name="Brachmann A."/>
            <person name="Hughes D.P."/>
        </authorList>
    </citation>
    <scope>NUCLEOTIDE SEQUENCE [LARGE SCALE GENOMIC DNA]</scope>
    <source>
        <strain evidence="9 10">SC16a</strain>
    </source>
</reference>
<evidence type="ECO:0000256" key="5">
    <source>
        <dbReference type="ARBA" id="ARBA00023136"/>
    </source>
</evidence>
<keyword evidence="5" id="KW-0472">Membrane</keyword>
<dbReference type="InterPro" id="IPR007240">
    <property type="entry name" value="Atg17"/>
</dbReference>
<keyword evidence="7" id="KW-0175">Coiled coil</keyword>
<dbReference type="GO" id="GO:0030295">
    <property type="term" value="F:protein kinase activator activity"/>
    <property type="evidence" value="ECO:0007669"/>
    <property type="project" value="TreeGrafter"/>
</dbReference>
<dbReference type="OrthoDB" id="1937984at2759"/>
<dbReference type="Proteomes" id="UP000037136">
    <property type="component" value="Unassembled WGS sequence"/>
</dbReference>
<proteinExistence type="inferred from homology"/>
<dbReference type="Pfam" id="PF04108">
    <property type="entry name" value="ATG17_like"/>
    <property type="match status" value="1"/>
</dbReference>
<evidence type="ECO:0000256" key="4">
    <source>
        <dbReference type="ARBA" id="ARBA00023006"/>
    </source>
</evidence>
<evidence type="ECO:0000259" key="8">
    <source>
        <dbReference type="Pfam" id="PF04108"/>
    </source>
</evidence>
<dbReference type="InterPro" id="IPR045326">
    <property type="entry name" value="ATG17-like_dom"/>
</dbReference>
<sequence length="555" mass="61382">MIDYVASRLPTLWVQPRGTRSGRAASPDCARAIVDDAKGPSLTWTANSISTSHHLAAPFARLLHHVVADDDRQKHTNNFKLTMAASPAASSRRSAASSAASLRRSADRQSAAVVSADTLVSHLLVAKRSLSSMALVLRANEIATAARTSHEDAVMLAAHIRFLRGSIADQVAILMRVRRGLQATYDWGKRDFKKLVRAMDEVDGKLGTTMEMLRGTEVQDEMRAADEERRNLLDFVDETGVHAMREAMKKSIEELQGIQQSYDGDLLRFDTDIRDVKKATTEPGPTCEADSEAKTSLELLLSLEDHSATMAQLLASLTKHFDMCVTAIRTTEGAAALARRRAAEVTQSQGGDGVSISGVIAERESSADNLEPETAEDRAEMLRVVTQDAQEVDDVVREIQQRLSEMERSSAILDDRWRRAADTHARSSEAFAILADVGDRLADYLAAETHFRTRWEVEKDVIFCRLGDMGEMRDFYEGYGSAYASLLLELERRRSVERQVEALWRKARDGVDRLLEADGASREAFRVNVGDFLPAEWAGVGPAVRRWKIVPDEGG</sequence>
<accession>A0A2A9PPB8</accession>
<evidence type="ECO:0000313" key="9">
    <source>
        <dbReference type="EMBL" id="PFH63198.1"/>
    </source>
</evidence>
<evidence type="ECO:0000256" key="3">
    <source>
        <dbReference type="ARBA" id="ARBA00022490"/>
    </source>
</evidence>
<evidence type="ECO:0000256" key="1">
    <source>
        <dbReference type="ARBA" id="ARBA00006259"/>
    </source>
</evidence>
<dbReference type="STRING" id="268505.A0A2A9PPB8"/>
<dbReference type="GO" id="GO:0060090">
    <property type="term" value="F:molecular adaptor activity"/>
    <property type="evidence" value="ECO:0007669"/>
    <property type="project" value="TreeGrafter"/>
</dbReference>
<feature type="coiled-coil region" evidence="7">
    <location>
        <begin position="389"/>
        <end position="416"/>
    </location>
</feature>
<keyword evidence="4 6" id="KW-0072">Autophagy</keyword>
<comment type="function">
    <text evidence="6">Autophagy-specific protein that functions in response to autophagy-inducing signals as a scaffold to recruit other ATG proteins to organize preautophagosomal structure (PAS) formation. Modulates the timing and magnitude of the autophagy response, such as the size of the sequestering vesicles. Plays particularly a role in pexophagy and nucleophagy.</text>
</comment>
<feature type="domain" description="Autophagy protein ATG17-like" evidence="8">
    <location>
        <begin position="129"/>
        <end position="533"/>
    </location>
</feature>
<comment type="caution">
    <text evidence="9">The sequence shown here is derived from an EMBL/GenBank/DDBJ whole genome shotgun (WGS) entry which is preliminary data.</text>
</comment>
<gene>
    <name evidence="9" type="ORF">XA68_16637</name>
</gene>
<dbReference type="GO" id="GO:0034727">
    <property type="term" value="P:piecemeal microautophagy of the nucleus"/>
    <property type="evidence" value="ECO:0007669"/>
    <property type="project" value="TreeGrafter"/>
</dbReference>
<reference evidence="9 10" key="1">
    <citation type="journal article" date="2015" name="BMC Genomics">
        <title>Gene expression during zombie ant biting behavior reflects the complexity underlying fungal parasitic behavioral manipulation.</title>
        <authorList>
            <person name="de Bekker C."/>
            <person name="Ohm R.A."/>
            <person name="Loreto R.G."/>
            <person name="Sebastian A."/>
            <person name="Albert I."/>
            <person name="Merrow M."/>
            <person name="Brachmann A."/>
            <person name="Hughes D.P."/>
        </authorList>
    </citation>
    <scope>NUCLEOTIDE SEQUENCE [LARGE SCALE GENOMIC DNA]</scope>
    <source>
        <strain evidence="9 10">SC16a</strain>
    </source>
</reference>
<dbReference type="PANTHER" id="PTHR28005">
    <property type="entry name" value="AUTOPHAGY-RELATED PROTEIN 17"/>
    <property type="match status" value="1"/>
</dbReference>
<protein>
    <recommendedName>
        <fullName evidence="2 6">Autophagy-related protein 17</fullName>
    </recommendedName>
</protein>
<comment type="subcellular location">
    <subcellularLocation>
        <location evidence="6">Cytoplasm</location>
    </subcellularLocation>
    <subcellularLocation>
        <location evidence="6">Preautophagosomal structure membrane</location>
        <topology evidence="6">Peripheral membrane protein</topology>
    </subcellularLocation>
</comment>
<name>A0A2A9PPB8_OPHUN</name>
<dbReference type="AlphaFoldDB" id="A0A2A9PPB8"/>
<evidence type="ECO:0000256" key="7">
    <source>
        <dbReference type="SAM" id="Coils"/>
    </source>
</evidence>
<keyword evidence="3 6" id="KW-0963">Cytoplasm</keyword>
<dbReference type="GO" id="GO:0000422">
    <property type="term" value="P:autophagy of mitochondrion"/>
    <property type="evidence" value="ECO:0007669"/>
    <property type="project" value="TreeGrafter"/>
</dbReference>
<dbReference type="PANTHER" id="PTHR28005:SF1">
    <property type="entry name" value="AUTOPHAGY-RELATED PROTEIN 17"/>
    <property type="match status" value="1"/>
</dbReference>
<dbReference type="GO" id="GO:0000045">
    <property type="term" value="P:autophagosome assembly"/>
    <property type="evidence" value="ECO:0007669"/>
    <property type="project" value="TreeGrafter"/>
</dbReference>
<comment type="similarity">
    <text evidence="1 6">Belongs to the ATG17 family.</text>
</comment>
<dbReference type="GO" id="GO:1990316">
    <property type="term" value="C:Atg1/ULK1 kinase complex"/>
    <property type="evidence" value="ECO:0007669"/>
    <property type="project" value="TreeGrafter"/>
</dbReference>
<dbReference type="EMBL" id="LAZP02000006">
    <property type="protein sequence ID" value="PFH63198.1"/>
    <property type="molecule type" value="Genomic_DNA"/>
</dbReference>
<organism evidence="9 10">
    <name type="scientific">Ophiocordyceps unilateralis</name>
    <name type="common">Zombie-ant fungus</name>
    <name type="synonym">Torrubia unilateralis</name>
    <dbReference type="NCBI Taxonomy" id="268505"/>
    <lineage>
        <taxon>Eukaryota</taxon>
        <taxon>Fungi</taxon>
        <taxon>Dikarya</taxon>
        <taxon>Ascomycota</taxon>
        <taxon>Pezizomycotina</taxon>
        <taxon>Sordariomycetes</taxon>
        <taxon>Hypocreomycetidae</taxon>
        <taxon>Hypocreales</taxon>
        <taxon>Ophiocordycipitaceae</taxon>
        <taxon>Ophiocordyceps</taxon>
    </lineage>
</organism>